<reference evidence="2 3" key="1">
    <citation type="journal article" date="2019" name="Int. J. Syst. Evol. Microbiol.">
        <title>The Global Catalogue of Microorganisms (GCM) 10K type strain sequencing project: providing services to taxonomists for standard genome sequencing and annotation.</title>
        <authorList>
            <consortium name="The Broad Institute Genomics Platform"/>
            <consortium name="The Broad Institute Genome Sequencing Center for Infectious Disease"/>
            <person name="Wu L."/>
            <person name="Ma J."/>
        </authorList>
    </citation>
    <scope>NUCLEOTIDE SEQUENCE [LARGE SCALE GENOMIC DNA]</scope>
    <source>
        <strain evidence="2 3">JCM 6833</strain>
    </source>
</reference>
<evidence type="ECO:0000259" key="1">
    <source>
        <dbReference type="Pfam" id="PF20182"/>
    </source>
</evidence>
<name>A0ABN3QJD3_9ACTN</name>
<dbReference type="Proteomes" id="UP001501509">
    <property type="component" value="Unassembled WGS sequence"/>
</dbReference>
<keyword evidence="3" id="KW-1185">Reference proteome</keyword>
<evidence type="ECO:0000313" key="3">
    <source>
        <dbReference type="Proteomes" id="UP001501509"/>
    </source>
</evidence>
<accession>A0ABN3QJD3</accession>
<organism evidence="2 3">
    <name type="scientific">Actinomadura fulvescens</name>
    <dbReference type="NCBI Taxonomy" id="46160"/>
    <lineage>
        <taxon>Bacteria</taxon>
        <taxon>Bacillati</taxon>
        <taxon>Actinomycetota</taxon>
        <taxon>Actinomycetes</taxon>
        <taxon>Streptosporangiales</taxon>
        <taxon>Thermomonosporaceae</taxon>
        <taxon>Actinomadura</taxon>
    </lineage>
</organism>
<proteinExistence type="predicted"/>
<evidence type="ECO:0000313" key="2">
    <source>
        <dbReference type="EMBL" id="GAA2627567.1"/>
    </source>
</evidence>
<sequence>MTASLLKYTPPLGPILFCRAAFGISLRWRHEPLARWTRPVAEPLRLALAYRRLGPLWRALHDAFPQTHLDNPSHRPSVLLLRRAVEIRDGQQQLQPYLSCAAICTVLETATVMELSGEDLDAAVEAALISAALVCRRAGISPRASAEPPSPIGDIAQEIESLERVARAFVSSPLVKAMPRAMAQHIDR</sequence>
<protein>
    <recommendedName>
        <fullName evidence="1">DUF6545 domain-containing protein</fullName>
    </recommendedName>
</protein>
<dbReference type="Pfam" id="PF20182">
    <property type="entry name" value="DUF6545"/>
    <property type="match status" value="1"/>
</dbReference>
<gene>
    <name evidence="2" type="ORF">GCM10010411_75910</name>
</gene>
<comment type="caution">
    <text evidence="2">The sequence shown here is derived from an EMBL/GenBank/DDBJ whole genome shotgun (WGS) entry which is preliminary data.</text>
</comment>
<dbReference type="InterPro" id="IPR046675">
    <property type="entry name" value="DUF6545"/>
</dbReference>
<feature type="domain" description="DUF6545" evidence="1">
    <location>
        <begin position="47"/>
        <end position="170"/>
    </location>
</feature>
<dbReference type="RefSeq" id="WP_344547329.1">
    <property type="nucleotide sequence ID" value="NZ_BAAATD010000013.1"/>
</dbReference>
<dbReference type="EMBL" id="BAAATD010000013">
    <property type="protein sequence ID" value="GAA2627567.1"/>
    <property type="molecule type" value="Genomic_DNA"/>
</dbReference>